<dbReference type="OrthoDB" id="6371635at2"/>
<evidence type="ECO:0000313" key="3">
    <source>
        <dbReference type="Proteomes" id="UP000252995"/>
    </source>
</evidence>
<dbReference type="InterPro" id="IPR045630">
    <property type="entry name" value="DUF6316"/>
</dbReference>
<reference evidence="2 3" key="1">
    <citation type="submission" date="2018-06" db="EMBL/GenBank/DDBJ databases">
        <title>Freshwater and sediment microbial communities from various areas in North America, analyzing microbe dynamics in response to fracking.</title>
        <authorList>
            <person name="Lamendella R."/>
        </authorList>
    </citation>
    <scope>NUCLEOTIDE SEQUENCE [LARGE SCALE GENOMIC DNA]</scope>
    <source>
        <strain evidence="2 3">114J</strain>
    </source>
</reference>
<evidence type="ECO:0000259" key="1">
    <source>
        <dbReference type="Pfam" id="PF19837"/>
    </source>
</evidence>
<protein>
    <recommendedName>
        <fullName evidence="1">DUF6316 domain-containing protein</fullName>
    </recommendedName>
</protein>
<dbReference type="AlphaFoldDB" id="A0A366GPV9"/>
<gene>
    <name evidence="2" type="ORF">DET50_11220</name>
</gene>
<organism evidence="2 3">
    <name type="scientific">Marinobacter pelagius</name>
    <dbReference type="NCBI Taxonomy" id="379482"/>
    <lineage>
        <taxon>Bacteria</taxon>
        <taxon>Pseudomonadati</taxon>
        <taxon>Pseudomonadota</taxon>
        <taxon>Gammaproteobacteria</taxon>
        <taxon>Pseudomonadales</taxon>
        <taxon>Marinobacteraceae</taxon>
        <taxon>Marinobacter</taxon>
    </lineage>
</organism>
<dbReference type="EMBL" id="QNRO01000012">
    <property type="protein sequence ID" value="RBP28291.1"/>
    <property type="molecule type" value="Genomic_DNA"/>
</dbReference>
<comment type="caution">
    <text evidence="2">The sequence shown here is derived from an EMBL/GenBank/DDBJ whole genome shotgun (WGS) entry which is preliminary data.</text>
</comment>
<dbReference type="Pfam" id="PF19837">
    <property type="entry name" value="DUF6316"/>
    <property type="match status" value="1"/>
</dbReference>
<evidence type="ECO:0000313" key="2">
    <source>
        <dbReference type="EMBL" id="RBP28291.1"/>
    </source>
</evidence>
<feature type="domain" description="DUF6316" evidence="1">
    <location>
        <begin position="38"/>
        <end position="80"/>
    </location>
</feature>
<accession>A0A366GPV9</accession>
<sequence length="126" mass="14452">MIRKGLKRLSKQARQKERVEGVVESVAEDPGHIQDGPVKSNRFLKTPAGWFVRTREARDLGPFDSEAAARAALDDYLKRHGNKHSLRRYQPLQVHGMQIHDEETCQKQHCALCAEIRYWARSGQTC</sequence>
<name>A0A366GPV9_9GAMM</name>
<dbReference type="RefSeq" id="WP_147252213.1">
    <property type="nucleotide sequence ID" value="NZ_QNRO01000012.1"/>
</dbReference>
<proteinExistence type="predicted"/>
<dbReference type="Proteomes" id="UP000252995">
    <property type="component" value="Unassembled WGS sequence"/>
</dbReference>